<dbReference type="AlphaFoldDB" id="A0A817LV47"/>
<feature type="signal peptide" evidence="1">
    <location>
        <begin position="1"/>
        <end position="19"/>
    </location>
</feature>
<keyword evidence="1" id="KW-0732">Signal</keyword>
<sequence>MVVSICCISLIILIRVTWLVDLSCSLMRTQYEHQEDIALARGTALAGTNKIFLNTSEQRSKQISTDIELQEDEFLPIPKKNTSLIIVAVSNLLQ</sequence>
<evidence type="ECO:0000313" key="2">
    <source>
        <dbReference type="EMBL" id="CAF3021153.1"/>
    </source>
</evidence>
<dbReference type="Proteomes" id="UP000663825">
    <property type="component" value="Unassembled WGS sequence"/>
</dbReference>
<proteinExistence type="predicted"/>
<comment type="caution">
    <text evidence="2">The sequence shown here is derived from an EMBL/GenBank/DDBJ whole genome shotgun (WGS) entry which is preliminary data.</text>
</comment>
<dbReference type="EMBL" id="CAJNXB010000107">
    <property type="protein sequence ID" value="CAF3021153.1"/>
    <property type="molecule type" value="Genomic_DNA"/>
</dbReference>
<organism evidence="2 3">
    <name type="scientific">Rotaria socialis</name>
    <dbReference type="NCBI Taxonomy" id="392032"/>
    <lineage>
        <taxon>Eukaryota</taxon>
        <taxon>Metazoa</taxon>
        <taxon>Spiralia</taxon>
        <taxon>Gnathifera</taxon>
        <taxon>Rotifera</taxon>
        <taxon>Eurotatoria</taxon>
        <taxon>Bdelloidea</taxon>
        <taxon>Philodinida</taxon>
        <taxon>Philodinidae</taxon>
        <taxon>Rotaria</taxon>
    </lineage>
</organism>
<name>A0A817LV47_9BILA</name>
<gene>
    <name evidence="2" type="ORF">TIS948_LOCUS2454</name>
</gene>
<feature type="chain" id="PRO_5032790228" evidence="1">
    <location>
        <begin position="20"/>
        <end position="94"/>
    </location>
</feature>
<dbReference type="OrthoDB" id="10488806at2759"/>
<protein>
    <submittedName>
        <fullName evidence="2">Uncharacterized protein</fullName>
    </submittedName>
</protein>
<evidence type="ECO:0000313" key="3">
    <source>
        <dbReference type="Proteomes" id="UP000663825"/>
    </source>
</evidence>
<accession>A0A817LV47</accession>
<reference evidence="2" key="1">
    <citation type="submission" date="2021-02" db="EMBL/GenBank/DDBJ databases">
        <authorList>
            <person name="Nowell W R."/>
        </authorList>
    </citation>
    <scope>NUCLEOTIDE SEQUENCE</scope>
</reference>
<evidence type="ECO:0000256" key="1">
    <source>
        <dbReference type="SAM" id="SignalP"/>
    </source>
</evidence>